<evidence type="ECO:0000313" key="1">
    <source>
        <dbReference type="EMBL" id="PWN53406.1"/>
    </source>
</evidence>
<organism evidence="1 2">
    <name type="scientific">Violaceomyces palustris</name>
    <dbReference type="NCBI Taxonomy" id="1673888"/>
    <lineage>
        <taxon>Eukaryota</taxon>
        <taxon>Fungi</taxon>
        <taxon>Dikarya</taxon>
        <taxon>Basidiomycota</taxon>
        <taxon>Ustilaginomycotina</taxon>
        <taxon>Ustilaginomycetes</taxon>
        <taxon>Violaceomycetales</taxon>
        <taxon>Violaceomycetaceae</taxon>
        <taxon>Violaceomyces</taxon>
    </lineage>
</organism>
<keyword evidence="2" id="KW-1185">Reference proteome</keyword>
<dbReference type="EMBL" id="KZ819727">
    <property type="protein sequence ID" value="PWN53406.1"/>
    <property type="molecule type" value="Genomic_DNA"/>
</dbReference>
<gene>
    <name evidence="1" type="ORF">IE53DRAFT_174631</name>
</gene>
<sequence>MCLLSLLSLFYDAQQPSPPSPASTYPTNIFHTMRFTLRLFALAPLLRVVAAIVGESTEAKTPGFMVSVQTSDLFSDQHICGGVILGKQTVLTTASCLDGHSASKLTVKYGSVNRSELARAGLLVTQVIKHPNWSPNTKDFDIGILHLLYEIDAQGGPAYQVAKIAQTHPAITDTKSARFAGWGKTKTSNALPVILRQADVRYVSHSDCKTKYSDSVFTEQMGCLDSTASIPCDLDTGGPIMDKSMTTLYGILSYGDIACNPGSTTRPYVYSDVVTVRPWIQSQTY</sequence>
<proteinExistence type="predicted"/>
<evidence type="ECO:0000313" key="2">
    <source>
        <dbReference type="Proteomes" id="UP000245626"/>
    </source>
</evidence>
<name>A0ACD0P5S5_9BASI</name>
<dbReference type="Proteomes" id="UP000245626">
    <property type="component" value="Unassembled WGS sequence"/>
</dbReference>
<accession>A0ACD0P5S5</accession>
<protein>
    <submittedName>
        <fullName evidence="1">Trypsin-like serine protease</fullName>
    </submittedName>
</protein>
<reference evidence="1 2" key="1">
    <citation type="journal article" date="2018" name="Mol. Biol. Evol.">
        <title>Broad Genomic Sampling Reveals a Smut Pathogenic Ancestry of the Fungal Clade Ustilaginomycotina.</title>
        <authorList>
            <person name="Kijpornyongpan T."/>
            <person name="Mondo S.J."/>
            <person name="Barry K."/>
            <person name="Sandor L."/>
            <person name="Lee J."/>
            <person name="Lipzen A."/>
            <person name="Pangilinan J."/>
            <person name="LaButti K."/>
            <person name="Hainaut M."/>
            <person name="Henrissat B."/>
            <person name="Grigoriev I.V."/>
            <person name="Spatafora J.W."/>
            <person name="Aime M.C."/>
        </authorList>
    </citation>
    <scope>NUCLEOTIDE SEQUENCE [LARGE SCALE GENOMIC DNA]</scope>
    <source>
        <strain evidence="1 2">SA 807</strain>
    </source>
</reference>